<dbReference type="InterPro" id="IPR014825">
    <property type="entry name" value="DNA_alkylation"/>
</dbReference>
<dbReference type="AlphaFoldDB" id="A0A291GAA6"/>
<dbReference type="RefSeq" id="WP_096805124.1">
    <property type="nucleotide sequence ID" value="NZ_CP022196.1"/>
</dbReference>
<dbReference type="KEGG" id="ceh:CEW89_04935"/>
<organism evidence="1 2">
    <name type="scientific">Celeribacter ethanolicus</name>
    <dbReference type="NCBI Taxonomy" id="1758178"/>
    <lineage>
        <taxon>Bacteria</taxon>
        <taxon>Pseudomonadati</taxon>
        <taxon>Pseudomonadota</taxon>
        <taxon>Alphaproteobacteria</taxon>
        <taxon>Rhodobacterales</taxon>
        <taxon>Roseobacteraceae</taxon>
        <taxon>Celeribacter</taxon>
    </lineage>
</organism>
<evidence type="ECO:0000313" key="1">
    <source>
        <dbReference type="EMBL" id="ATG46970.1"/>
    </source>
</evidence>
<gene>
    <name evidence="1" type="ORF">CEW89_04935</name>
</gene>
<dbReference type="Proteomes" id="UP000217935">
    <property type="component" value="Chromosome"/>
</dbReference>
<dbReference type="Pfam" id="PF08713">
    <property type="entry name" value="DNA_alkylation"/>
    <property type="match status" value="1"/>
</dbReference>
<proteinExistence type="predicted"/>
<dbReference type="Gene3D" id="1.25.40.290">
    <property type="entry name" value="ARM repeat domains"/>
    <property type="match status" value="1"/>
</dbReference>
<name>A0A291GAA6_9RHOB</name>
<evidence type="ECO:0000313" key="2">
    <source>
        <dbReference type="Proteomes" id="UP000217935"/>
    </source>
</evidence>
<reference evidence="1 2" key="1">
    <citation type="submission" date="2017-06" db="EMBL/GenBank/DDBJ databases">
        <title>Celeribacter sp. TSPH2 complete genome sequence.</title>
        <authorList>
            <person name="Woo J.-H."/>
            <person name="Kim H.-S."/>
        </authorList>
    </citation>
    <scope>NUCLEOTIDE SEQUENCE [LARGE SCALE GENOMIC DNA]</scope>
    <source>
        <strain evidence="1 2">TSPH2</strain>
    </source>
</reference>
<dbReference type="SUPFAM" id="SSF48371">
    <property type="entry name" value="ARM repeat"/>
    <property type="match status" value="1"/>
</dbReference>
<accession>A0A291GAA6</accession>
<sequence length="261" mass="28519">MSGAKAAGRGVKEIDPNRRARLNAGEVEAATLTECLAVDFTALMRTVLPEIGADALSEMERGAATGISKRMSLAARVIRAELGGSVLERLGRHRSDTVRGWACFMIGAAADMSLRDRLAAIRPYADDLHFGVREWAWMAVRKHFAAELETAIAMLSEWTADPSERVRRFASEATRPRGVWCTHIGALKAQPQLALSILEPLRADPSAYVQNSVGNWLNDAGKDRADWVQSLCARWSVESPTPATGRICKRALRSISPVPKN</sequence>
<dbReference type="OrthoDB" id="9797162at2"/>
<keyword evidence="2" id="KW-1185">Reference proteome</keyword>
<dbReference type="STRING" id="1758178.GCA_001550095_00593"/>
<dbReference type="InterPro" id="IPR016024">
    <property type="entry name" value="ARM-type_fold"/>
</dbReference>
<protein>
    <submittedName>
        <fullName evidence="1">DNA alkylation repair protein</fullName>
    </submittedName>
</protein>
<dbReference type="EMBL" id="CP022196">
    <property type="protein sequence ID" value="ATG46970.1"/>
    <property type="molecule type" value="Genomic_DNA"/>
</dbReference>